<proteinExistence type="predicted"/>
<dbReference type="AlphaFoldDB" id="A0A927CU91"/>
<accession>A0A927CU91</accession>
<name>A0A927CU91_9BACI</name>
<protein>
    <submittedName>
        <fullName evidence="1">Uncharacterized protein</fullName>
    </submittedName>
</protein>
<comment type="caution">
    <text evidence="1">The sequence shown here is derived from an EMBL/GenBank/DDBJ whole genome shotgun (WGS) entry which is preliminary data.</text>
</comment>
<dbReference type="Proteomes" id="UP000602076">
    <property type="component" value="Unassembled WGS sequence"/>
</dbReference>
<dbReference type="RefSeq" id="WP_190996358.1">
    <property type="nucleotide sequence ID" value="NZ_JACXSI010000001.1"/>
</dbReference>
<organism evidence="1 2">
    <name type="scientific">Peribacillus faecalis</name>
    <dbReference type="NCBI Taxonomy" id="2772559"/>
    <lineage>
        <taxon>Bacteria</taxon>
        <taxon>Bacillati</taxon>
        <taxon>Bacillota</taxon>
        <taxon>Bacilli</taxon>
        <taxon>Bacillales</taxon>
        <taxon>Bacillaceae</taxon>
        <taxon>Peribacillus</taxon>
    </lineage>
</organism>
<evidence type="ECO:0000313" key="1">
    <source>
        <dbReference type="EMBL" id="MBD3106812.1"/>
    </source>
</evidence>
<gene>
    <name evidence="1" type="ORF">IEO70_00280</name>
</gene>
<reference evidence="1" key="1">
    <citation type="submission" date="2020-09" db="EMBL/GenBank/DDBJ databases">
        <title>Bacillus faecalis sp. nov., a moderately halophilic bacterium isolated from cow faeces.</title>
        <authorList>
            <person name="Jiang L."/>
            <person name="Lee J."/>
        </authorList>
    </citation>
    <scope>NUCLEOTIDE SEQUENCE</scope>
    <source>
        <strain evidence="1">AGMB 02131</strain>
    </source>
</reference>
<dbReference type="EMBL" id="JACXSI010000001">
    <property type="protein sequence ID" value="MBD3106812.1"/>
    <property type="molecule type" value="Genomic_DNA"/>
</dbReference>
<sequence length="75" mass="8406">MLTLSKCAINQINQYFQAVSHLVDHRDGFESVWDLMIVFAAYIVEKTGVKQLFNVALQPSSSHAGKHAKSLVFLL</sequence>
<evidence type="ECO:0000313" key="2">
    <source>
        <dbReference type="Proteomes" id="UP000602076"/>
    </source>
</evidence>
<keyword evidence="2" id="KW-1185">Reference proteome</keyword>